<feature type="domain" description="PNPLA" evidence="5">
    <location>
        <begin position="5"/>
        <end position="163"/>
    </location>
</feature>
<feature type="active site" description="Nucleophile" evidence="4">
    <location>
        <position position="38"/>
    </location>
</feature>
<feature type="short sequence motif" description="GXSXG" evidence="4">
    <location>
        <begin position="36"/>
        <end position="40"/>
    </location>
</feature>
<accession>A0A1K1LV02</accession>
<dbReference type="EMBL" id="FPIY01000001">
    <property type="protein sequence ID" value="SFW14737.1"/>
    <property type="molecule type" value="Genomic_DNA"/>
</dbReference>
<feature type="active site" description="Proton acceptor" evidence="4">
    <location>
        <position position="150"/>
    </location>
</feature>
<dbReference type="PROSITE" id="PS51635">
    <property type="entry name" value="PNPLA"/>
    <property type="match status" value="1"/>
</dbReference>
<dbReference type="STRING" id="76595.SAMN05660313_00098"/>
<dbReference type="Proteomes" id="UP000183257">
    <property type="component" value="Unassembled WGS sequence"/>
</dbReference>
<sequence>MKIGLVLSGGGIRGVAHIGAIKALEEYGIYVTHIAGTSAGAIVGSLYASGASWESILHFFKTIPIFNRHNYARSKPGFLDTEKYYDNFKEFFPEDDFGALKKTLFVTGTNIIDGTLKIFKKGQLIKPVLASASFPGMFTPLKIGNAYYVDGGVLNNFPIEPLKKDCDMIIGVYVNPLKKIKIEDLKHSYTVVERAYKLKSASESMLKFNLCDMIVLPEGLSDFGTFDMGSIDTIFDLGYTATKKILEDNPSIIENLKEQ</sequence>
<dbReference type="CDD" id="cd07205">
    <property type="entry name" value="Pat_PNPLA6_PNPLA7_NTE1_like"/>
    <property type="match status" value="1"/>
</dbReference>
<keyword evidence="2 4" id="KW-0442">Lipid degradation</keyword>
<dbReference type="PANTHER" id="PTHR14226">
    <property type="entry name" value="NEUROPATHY TARGET ESTERASE/SWISS CHEESE D.MELANOGASTER"/>
    <property type="match status" value="1"/>
</dbReference>
<keyword evidence="7" id="KW-1185">Reference proteome</keyword>
<evidence type="ECO:0000313" key="6">
    <source>
        <dbReference type="EMBL" id="SFW14737.1"/>
    </source>
</evidence>
<dbReference type="OrthoDB" id="9770965at2"/>
<evidence type="ECO:0000259" key="5">
    <source>
        <dbReference type="PROSITE" id="PS51635"/>
    </source>
</evidence>
<keyword evidence="1 4" id="KW-0378">Hydrolase</keyword>
<dbReference type="GO" id="GO:0016042">
    <property type="term" value="P:lipid catabolic process"/>
    <property type="evidence" value="ECO:0007669"/>
    <property type="project" value="UniProtKB-UniRule"/>
</dbReference>
<dbReference type="PANTHER" id="PTHR14226:SF78">
    <property type="entry name" value="SLR0060 PROTEIN"/>
    <property type="match status" value="1"/>
</dbReference>
<name>A0A1K1LV02_9FLAO</name>
<dbReference type="RefSeq" id="WP_072301804.1">
    <property type="nucleotide sequence ID" value="NZ_FPIY01000001.1"/>
</dbReference>
<evidence type="ECO:0000256" key="4">
    <source>
        <dbReference type="PROSITE-ProRule" id="PRU01161"/>
    </source>
</evidence>
<feature type="short sequence motif" description="GXGXXG" evidence="4">
    <location>
        <begin position="9"/>
        <end position="14"/>
    </location>
</feature>
<feature type="short sequence motif" description="DGA/G" evidence="4">
    <location>
        <begin position="150"/>
        <end position="152"/>
    </location>
</feature>
<dbReference type="InterPro" id="IPR050301">
    <property type="entry name" value="NTE"/>
</dbReference>
<evidence type="ECO:0000313" key="7">
    <source>
        <dbReference type="Proteomes" id="UP000183257"/>
    </source>
</evidence>
<gene>
    <name evidence="6" type="ORF">SAMN05660313_00098</name>
</gene>
<organism evidence="6 7">
    <name type="scientific">Cellulophaga fucicola</name>
    <dbReference type="NCBI Taxonomy" id="76595"/>
    <lineage>
        <taxon>Bacteria</taxon>
        <taxon>Pseudomonadati</taxon>
        <taxon>Bacteroidota</taxon>
        <taxon>Flavobacteriia</taxon>
        <taxon>Flavobacteriales</taxon>
        <taxon>Flavobacteriaceae</taxon>
        <taxon>Cellulophaga</taxon>
    </lineage>
</organism>
<dbReference type="InterPro" id="IPR002641">
    <property type="entry name" value="PNPLA_dom"/>
</dbReference>
<evidence type="ECO:0000256" key="3">
    <source>
        <dbReference type="ARBA" id="ARBA00023098"/>
    </source>
</evidence>
<dbReference type="SUPFAM" id="SSF52151">
    <property type="entry name" value="FabD/lysophospholipase-like"/>
    <property type="match status" value="1"/>
</dbReference>
<evidence type="ECO:0000256" key="2">
    <source>
        <dbReference type="ARBA" id="ARBA00022963"/>
    </source>
</evidence>
<dbReference type="Pfam" id="PF01734">
    <property type="entry name" value="Patatin"/>
    <property type="match status" value="1"/>
</dbReference>
<dbReference type="Gene3D" id="3.40.1090.10">
    <property type="entry name" value="Cytosolic phospholipase A2 catalytic domain"/>
    <property type="match status" value="1"/>
</dbReference>
<dbReference type="InterPro" id="IPR016035">
    <property type="entry name" value="Acyl_Trfase/lysoPLipase"/>
</dbReference>
<dbReference type="AlphaFoldDB" id="A0A1K1LV02"/>
<proteinExistence type="predicted"/>
<reference evidence="7" key="1">
    <citation type="submission" date="2016-11" db="EMBL/GenBank/DDBJ databases">
        <authorList>
            <person name="Varghese N."/>
            <person name="Submissions S."/>
        </authorList>
    </citation>
    <scope>NUCLEOTIDE SEQUENCE [LARGE SCALE GENOMIC DNA]</scope>
    <source>
        <strain evidence="7">DSM 24786</strain>
    </source>
</reference>
<protein>
    <submittedName>
        <fullName evidence="6">NTE family protein</fullName>
    </submittedName>
</protein>
<keyword evidence="3 4" id="KW-0443">Lipid metabolism</keyword>
<dbReference type="GO" id="GO:0016787">
    <property type="term" value="F:hydrolase activity"/>
    <property type="evidence" value="ECO:0007669"/>
    <property type="project" value="UniProtKB-UniRule"/>
</dbReference>
<evidence type="ECO:0000256" key="1">
    <source>
        <dbReference type="ARBA" id="ARBA00022801"/>
    </source>
</evidence>